<organism evidence="2 3">
    <name type="scientific">Vitis vinifera</name>
    <name type="common">Grape</name>
    <dbReference type="NCBI Taxonomy" id="29760"/>
    <lineage>
        <taxon>Eukaryota</taxon>
        <taxon>Viridiplantae</taxon>
        <taxon>Streptophyta</taxon>
        <taxon>Embryophyta</taxon>
        <taxon>Tracheophyta</taxon>
        <taxon>Spermatophyta</taxon>
        <taxon>Magnoliopsida</taxon>
        <taxon>eudicotyledons</taxon>
        <taxon>Gunneridae</taxon>
        <taxon>Pentapetalae</taxon>
        <taxon>rosids</taxon>
        <taxon>Vitales</taxon>
        <taxon>Vitaceae</taxon>
        <taxon>Viteae</taxon>
        <taxon>Vitis</taxon>
    </lineage>
</organism>
<evidence type="ECO:0000313" key="2">
    <source>
        <dbReference type="EMBL" id="CCB45303.1"/>
    </source>
</evidence>
<name>F6GZB7_VITVI</name>
<dbReference type="InParanoid" id="F6GZB7"/>
<sequence>MDFRDGNTLRILSSGSKPELPQVKMHHLVGAKDSHQEQRETSAKYKHLASPPRIHMDSWWVARNPNQGPKWTHNIAQD</sequence>
<dbReference type="HOGENOM" id="CLU_2627008_0_0_1"/>
<protein>
    <submittedName>
        <fullName evidence="2">Uncharacterized protein</fullName>
    </submittedName>
</protein>
<dbReference type="Proteomes" id="UP000009183">
    <property type="component" value="Chromosome 4, unordered"/>
</dbReference>
<gene>
    <name evidence="2" type="ordered locus">VIT_04s0008g00040</name>
</gene>
<feature type="region of interest" description="Disordered" evidence="1">
    <location>
        <begin position="1"/>
        <end position="24"/>
    </location>
</feature>
<dbReference type="EMBL" id="FN595011">
    <property type="protein sequence ID" value="CCB45303.1"/>
    <property type="molecule type" value="Genomic_DNA"/>
</dbReference>
<evidence type="ECO:0000313" key="3">
    <source>
        <dbReference type="Proteomes" id="UP000009183"/>
    </source>
</evidence>
<dbReference type="PaxDb" id="29760-VIT_04s0008g00040.t01"/>
<proteinExistence type="predicted"/>
<reference evidence="3" key="1">
    <citation type="journal article" date="2007" name="Nature">
        <title>The grapevine genome sequence suggests ancestral hexaploidization in major angiosperm phyla.</title>
        <authorList>
            <consortium name="The French-Italian Public Consortium for Grapevine Genome Characterization."/>
            <person name="Jaillon O."/>
            <person name="Aury J.-M."/>
            <person name="Noel B."/>
            <person name="Policriti A."/>
            <person name="Clepet C."/>
            <person name="Casagrande A."/>
            <person name="Choisne N."/>
            <person name="Aubourg S."/>
            <person name="Vitulo N."/>
            <person name="Jubin C."/>
            <person name="Vezzi A."/>
            <person name="Legeai F."/>
            <person name="Hugueney P."/>
            <person name="Dasilva C."/>
            <person name="Horner D."/>
            <person name="Mica E."/>
            <person name="Jublot D."/>
            <person name="Poulain J."/>
            <person name="Bruyere C."/>
            <person name="Billault A."/>
            <person name="Segurens B."/>
            <person name="Gouyvenoux M."/>
            <person name="Ugarte E."/>
            <person name="Cattonaro F."/>
            <person name="Anthouard V."/>
            <person name="Vico V."/>
            <person name="Del Fabbro C."/>
            <person name="Alaux M."/>
            <person name="Di Gaspero G."/>
            <person name="Dumas V."/>
            <person name="Felice N."/>
            <person name="Paillard S."/>
            <person name="Juman I."/>
            <person name="Moroldo M."/>
            <person name="Scalabrin S."/>
            <person name="Canaguier A."/>
            <person name="Le Clainche I."/>
            <person name="Malacrida G."/>
            <person name="Durand E."/>
            <person name="Pesole G."/>
            <person name="Laucou V."/>
            <person name="Chatelet P."/>
            <person name="Merdinoglu D."/>
            <person name="Delledonne M."/>
            <person name="Pezzotti M."/>
            <person name="Lecharny A."/>
            <person name="Scarpelli C."/>
            <person name="Artiguenave F."/>
            <person name="Pe M.E."/>
            <person name="Valle G."/>
            <person name="Morgante M."/>
            <person name="Caboche M."/>
            <person name="Adam-Blondon A.-F."/>
            <person name="Weissenbach J."/>
            <person name="Quetier F."/>
            <person name="Wincker P."/>
        </authorList>
    </citation>
    <scope>NUCLEOTIDE SEQUENCE [LARGE SCALE GENOMIC DNA]</scope>
    <source>
        <strain evidence="3">cv. Pinot noir / PN40024</strain>
    </source>
</reference>
<accession>F6GZB7</accession>
<evidence type="ECO:0000256" key="1">
    <source>
        <dbReference type="SAM" id="MobiDB-lite"/>
    </source>
</evidence>
<dbReference type="AlphaFoldDB" id="F6GZB7"/>
<keyword evidence="3" id="KW-1185">Reference proteome</keyword>